<evidence type="ECO:0000313" key="2">
    <source>
        <dbReference type="EMBL" id="GHF06480.1"/>
    </source>
</evidence>
<name>A0ABQ3J9H0_9RHOB</name>
<dbReference type="PANTHER" id="PTHR36836:SF1">
    <property type="entry name" value="COLANIC ACID BIOSYNTHESIS PROTEIN WCAK"/>
    <property type="match status" value="1"/>
</dbReference>
<feature type="domain" description="Polysaccharide pyruvyl transferase" evidence="1">
    <location>
        <begin position="61"/>
        <end position="315"/>
    </location>
</feature>
<organism evidence="2 3">
    <name type="scientific">Aliiroseovarius zhejiangensis</name>
    <dbReference type="NCBI Taxonomy" id="1632025"/>
    <lineage>
        <taxon>Bacteria</taxon>
        <taxon>Pseudomonadati</taxon>
        <taxon>Pseudomonadota</taxon>
        <taxon>Alphaproteobacteria</taxon>
        <taxon>Rhodobacterales</taxon>
        <taxon>Paracoccaceae</taxon>
        <taxon>Aliiroseovarius</taxon>
    </lineage>
</organism>
<dbReference type="InterPro" id="IPR007345">
    <property type="entry name" value="Polysacch_pyruvyl_Trfase"/>
</dbReference>
<evidence type="ECO:0000259" key="1">
    <source>
        <dbReference type="Pfam" id="PF04230"/>
    </source>
</evidence>
<dbReference type="EMBL" id="BNCH01000008">
    <property type="protein sequence ID" value="GHF06480.1"/>
    <property type="molecule type" value="Genomic_DNA"/>
</dbReference>
<gene>
    <name evidence="2" type="ORF">GCM10016455_29570</name>
</gene>
<dbReference type="RefSeq" id="WP_191287315.1">
    <property type="nucleotide sequence ID" value="NZ_BNCH01000008.1"/>
</dbReference>
<evidence type="ECO:0000313" key="3">
    <source>
        <dbReference type="Proteomes" id="UP000609802"/>
    </source>
</evidence>
<proteinExistence type="predicted"/>
<comment type="caution">
    <text evidence="2">The sequence shown here is derived from an EMBL/GenBank/DDBJ whole genome shotgun (WGS) entry which is preliminary data.</text>
</comment>
<accession>A0ABQ3J9H0</accession>
<sequence>MIDVVLTFHGARNDNLGVGALTASEVEILRSISNRTGIKVNIIIIDAVGPREVYITGPDIRVENIRVLRQPHKVARLMRDADLVIDIGAGDSFTDIYGRKRLKVLFMLKYLAHLTGCPLVTAPQTIGPFTKPLSRLLAKRSLHKSAIVATRDDLSTECARELGVGGSIVEASDVALRLPYDRVVKSEGGPVKVGLNVSGLLMSGGYTGKNMFGLRIDYRQLVHDIIERFLNHDVQCEMHLVPHVISAQKGSVEDDLHACEELARAYPLAIAAPAFQNPSEAKSYISGLDFFMGARMHSCIAAFSSGVPVVPMAYSRKFAGLFGSLGYPYTVDCTTDPGETIIENIFDAFENRQQVAEEMAKAFKLGSQKLQAYEDALETLICQIDSSH</sequence>
<dbReference type="Proteomes" id="UP000609802">
    <property type="component" value="Unassembled WGS sequence"/>
</dbReference>
<protein>
    <recommendedName>
        <fullName evidence="1">Polysaccharide pyruvyl transferase domain-containing protein</fullName>
    </recommendedName>
</protein>
<dbReference type="PANTHER" id="PTHR36836">
    <property type="entry name" value="COLANIC ACID BIOSYNTHESIS PROTEIN WCAK"/>
    <property type="match status" value="1"/>
</dbReference>
<dbReference type="Pfam" id="PF04230">
    <property type="entry name" value="PS_pyruv_trans"/>
    <property type="match status" value="1"/>
</dbReference>
<reference evidence="3" key="1">
    <citation type="journal article" date="2019" name="Int. J. Syst. Evol. Microbiol.">
        <title>The Global Catalogue of Microorganisms (GCM) 10K type strain sequencing project: providing services to taxonomists for standard genome sequencing and annotation.</title>
        <authorList>
            <consortium name="The Broad Institute Genomics Platform"/>
            <consortium name="The Broad Institute Genome Sequencing Center for Infectious Disease"/>
            <person name="Wu L."/>
            <person name="Ma J."/>
        </authorList>
    </citation>
    <scope>NUCLEOTIDE SEQUENCE [LARGE SCALE GENOMIC DNA]</scope>
    <source>
        <strain evidence="3">KCTC 42443</strain>
    </source>
</reference>
<keyword evidence="3" id="KW-1185">Reference proteome</keyword>